<evidence type="ECO:0000313" key="2">
    <source>
        <dbReference type="Proteomes" id="UP001140091"/>
    </source>
</evidence>
<evidence type="ECO:0008006" key="3">
    <source>
        <dbReference type="Google" id="ProtNLM"/>
    </source>
</evidence>
<comment type="caution">
    <text evidence="1">The sequence shown here is derived from an EMBL/GenBank/DDBJ whole genome shotgun (WGS) entry which is preliminary data.</text>
</comment>
<evidence type="ECO:0000313" key="1">
    <source>
        <dbReference type="EMBL" id="KAJ2933290.1"/>
    </source>
</evidence>
<sequence>MKSYPTIFTKALPTQLEKLVIEPCKKLRSLASSRWLIVVDGLDECVGTAGSDREQEQELVLNLLISLLSHSLPFSILLCSRAESWLKEAFKSEPLSWMTEPFSLHGSPSSDQDMLRYLVAEFERIASNPRNDQAMRAVERPWPPIHVPRLLVQKASGQFVYAKTAIRFIDDHWSPPPKQLNKLLASFKRSSDTKIFSAVDSLYNGILEACPNVEIMLQVLGEVMCLDYAASAHSDRWRLLDGLSTRSPGESYQALRGLHSVVDVENLRQPQPLFHPSFHDFLSSRSRSGGFYINTPSVHAQLLFKCIDCLDAQDRKSDRYLYAKLAWRPHLAEARLNKDLLMRLLSFNFFDWFTQEIKKVPEQHSWFLSLSDWAWGHGLFRLGQIQAFKAESTESRILDRCMEHFRSDYDRSMVWSLDHLAKRHLLERFFDACFSTSLPGISMTMFKYEIPDSPPDYIPILSFEGKALDVLPLKGVVEKLKLVDPAQAVAGSAGSSMGTTNDNQDEFLDPPEFGVHFHAFFPEFLSFLADPSRSRHHCYITSEKIRWLIHTMLTDHSGLPKILEVLNDSERWPGARLNDPFVRWFSVLSLFMDLGPPSPEIGRLCTEKGPAVLGAMIKLGYSHTRKRLQKAMEKHVRALTSSTTEYN</sequence>
<protein>
    <recommendedName>
        <fullName evidence="3">NACHT domain-containing protein</fullName>
    </recommendedName>
</protein>
<reference evidence="1" key="1">
    <citation type="submission" date="2022-06" db="EMBL/GenBank/DDBJ databases">
        <title>Genome Sequence of Candolleomyces eurysporus.</title>
        <authorList>
            <person name="Buettner E."/>
        </authorList>
    </citation>
    <scope>NUCLEOTIDE SEQUENCE</scope>
    <source>
        <strain evidence="1">VTCC 930004</strain>
    </source>
</reference>
<dbReference type="PANTHER" id="PTHR10039:SF14">
    <property type="entry name" value="NACHT DOMAIN-CONTAINING PROTEIN"/>
    <property type="match status" value="1"/>
</dbReference>
<dbReference type="EMBL" id="JANBPK010000748">
    <property type="protein sequence ID" value="KAJ2933290.1"/>
    <property type="molecule type" value="Genomic_DNA"/>
</dbReference>
<keyword evidence="2" id="KW-1185">Reference proteome</keyword>
<accession>A0A9W8MIJ4</accession>
<dbReference type="PANTHER" id="PTHR10039">
    <property type="entry name" value="AMELOGENIN"/>
    <property type="match status" value="1"/>
</dbReference>
<dbReference type="AlphaFoldDB" id="A0A9W8MIJ4"/>
<dbReference type="OrthoDB" id="2911495at2759"/>
<proteinExistence type="predicted"/>
<feature type="non-terminal residue" evidence="1">
    <location>
        <position position="1"/>
    </location>
</feature>
<gene>
    <name evidence="1" type="ORF">H1R20_g3855</name>
</gene>
<dbReference type="Proteomes" id="UP001140091">
    <property type="component" value="Unassembled WGS sequence"/>
</dbReference>
<organism evidence="1 2">
    <name type="scientific">Candolleomyces eurysporus</name>
    <dbReference type="NCBI Taxonomy" id="2828524"/>
    <lineage>
        <taxon>Eukaryota</taxon>
        <taxon>Fungi</taxon>
        <taxon>Dikarya</taxon>
        <taxon>Basidiomycota</taxon>
        <taxon>Agaricomycotina</taxon>
        <taxon>Agaricomycetes</taxon>
        <taxon>Agaricomycetidae</taxon>
        <taxon>Agaricales</taxon>
        <taxon>Agaricineae</taxon>
        <taxon>Psathyrellaceae</taxon>
        <taxon>Candolleomyces</taxon>
    </lineage>
</organism>
<name>A0A9W8MIJ4_9AGAR</name>